<dbReference type="AlphaFoldDB" id="A0AAD8GZR2"/>
<protein>
    <submittedName>
        <fullName evidence="2">Uncharacterized protein</fullName>
    </submittedName>
</protein>
<dbReference type="PANTHER" id="PTHR36378:SF1">
    <property type="entry name" value="COTTON FIBER PROTEIN"/>
    <property type="match status" value="1"/>
</dbReference>
<sequence length="320" mass="34873">MDEETSIVSSTTEDQPAIVSDTTDDKTAIVSSTTEDQPAIVSDTTDDKTAIVSSTTDDKPAIFAIVSNTTDDKKTIVPSTTNKTAVVSSTTVGPSCFRDDRKQVVKKRPRFPLFRGPWVKSRSSSKTLDKSSNDKNNTNNVDQSPAPQCPVNFGSNPNSPSSLSTPHSTLRKYASANNLQDLANMAMSPSPSTDNLQEAGGTMSPSASPYDLSDLQTTRHKHSVSTGNIPEMTTKGMSYSKSTSNLQDLKLGMRRYASALNLLDLDINEQVDVEEDGDHDKALENCDGDVMIDDKADQFIAQFYQQMKSQHNGRPAKHYY</sequence>
<name>A0AAD8GZR2_9APIA</name>
<comment type="caution">
    <text evidence="2">The sequence shown here is derived from an EMBL/GenBank/DDBJ whole genome shotgun (WGS) entry which is preliminary data.</text>
</comment>
<dbReference type="PANTHER" id="PTHR36378">
    <property type="entry name" value="COTTON FIBER PROTEIN"/>
    <property type="match status" value="1"/>
</dbReference>
<organism evidence="2 3">
    <name type="scientific">Heracleum sosnowskyi</name>
    <dbReference type="NCBI Taxonomy" id="360622"/>
    <lineage>
        <taxon>Eukaryota</taxon>
        <taxon>Viridiplantae</taxon>
        <taxon>Streptophyta</taxon>
        <taxon>Embryophyta</taxon>
        <taxon>Tracheophyta</taxon>
        <taxon>Spermatophyta</taxon>
        <taxon>Magnoliopsida</taxon>
        <taxon>eudicotyledons</taxon>
        <taxon>Gunneridae</taxon>
        <taxon>Pentapetalae</taxon>
        <taxon>asterids</taxon>
        <taxon>campanulids</taxon>
        <taxon>Apiales</taxon>
        <taxon>Apiaceae</taxon>
        <taxon>Apioideae</taxon>
        <taxon>apioid superclade</taxon>
        <taxon>Tordylieae</taxon>
        <taxon>Tordyliinae</taxon>
        <taxon>Heracleum</taxon>
    </lineage>
</organism>
<dbReference type="EMBL" id="JAUIZM010000011">
    <property type="protein sequence ID" value="KAK1356891.1"/>
    <property type="molecule type" value="Genomic_DNA"/>
</dbReference>
<dbReference type="Pfam" id="PF05553">
    <property type="entry name" value="DUF761"/>
    <property type="match status" value="1"/>
</dbReference>
<dbReference type="Proteomes" id="UP001237642">
    <property type="component" value="Unassembled WGS sequence"/>
</dbReference>
<keyword evidence="3" id="KW-1185">Reference proteome</keyword>
<evidence type="ECO:0000313" key="3">
    <source>
        <dbReference type="Proteomes" id="UP001237642"/>
    </source>
</evidence>
<dbReference type="InterPro" id="IPR008480">
    <property type="entry name" value="DUF761_pln"/>
</dbReference>
<feature type="compositionally biased region" description="Low complexity" evidence="1">
    <location>
        <begin position="155"/>
        <end position="168"/>
    </location>
</feature>
<proteinExistence type="predicted"/>
<reference evidence="2" key="1">
    <citation type="submission" date="2023-02" db="EMBL/GenBank/DDBJ databases">
        <title>Genome of toxic invasive species Heracleum sosnowskyi carries increased number of genes despite the absence of recent whole-genome duplications.</title>
        <authorList>
            <person name="Schelkunov M."/>
            <person name="Shtratnikova V."/>
            <person name="Makarenko M."/>
            <person name="Klepikova A."/>
            <person name="Omelchenko D."/>
            <person name="Novikova G."/>
            <person name="Obukhova E."/>
            <person name="Bogdanov V."/>
            <person name="Penin A."/>
            <person name="Logacheva M."/>
        </authorList>
    </citation>
    <scope>NUCLEOTIDE SEQUENCE</scope>
    <source>
        <strain evidence="2">Hsosn_3</strain>
        <tissue evidence="2">Leaf</tissue>
    </source>
</reference>
<evidence type="ECO:0000256" key="1">
    <source>
        <dbReference type="SAM" id="MobiDB-lite"/>
    </source>
</evidence>
<gene>
    <name evidence="2" type="ORF">POM88_050147</name>
</gene>
<evidence type="ECO:0000313" key="2">
    <source>
        <dbReference type="EMBL" id="KAK1356891.1"/>
    </source>
</evidence>
<feature type="compositionally biased region" description="Polar residues" evidence="1">
    <location>
        <begin position="184"/>
        <end position="196"/>
    </location>
</feature>
<feature type="region of interest" description="Disordered" evidence="1">
    <location>
        <begin position="1"/>
        <end position="42"/>
    </location>
</feature>
<feature type="region of interest" description="Disordered" evidence="1">
    <location>
        <begin position="184"/>
        <end position="240"/>
    </location>
</feature>
<feature type="compositionally biased region" description="Polar residues" evidence="1">
    <location>
        <begin position="1"/>
        <end position="14"/>
    </location>
</feature>
<reference evidence="2" key="2">
    <citation type="submission" date="2023-05" db="EMBL/GenBank/DDBJ databases">
        <authorList>
            <person name="Schelkunov M.I."/>
        </authorList>
    </citation>
    <scope>NUCLEOTIDE SEQUENCE</scope>
    <source>
        <strain evidence="2">Hsosn_3</strain>
        <tissue evidence="2">Leaf</tissue>
    </source>
</reference>
<accession>A0AAD8GZR2</accession>
<feature type="region of interest" description="Disordered" evidence="1">
    <location>
        <begin position="114"/>
        <end position="169"/>
    </location>
</feature>